<keyword evidence="8" id="KW-1185">Reference proteome</keyword>
<protein>
    <recommendedName>
        <fullName evidence="6">CNH domain-containing protein</fullName>
    </recommendedName>
</protein>
<dbReference type="PANTHER" id="PTHR12894">
    <property type="entry name" value="CNH DOMAIN CONTAINING"/>
    <property type="match status" value="1"/>
</dbReference>
<feature type="compositionally biased region" description="Acidic residues" evidence="5">
    <location>
        <begin position="1224"/>
        <end position="1243"/>
    </location>
</feature>
<evidence type="ECO:0000313" key="8">
    <source>
        <dbReference type="Proteomes" id="UP000226031"/>
    </source>
</evidence>
<comment type="caution">
    <text evidence="7">The sequence shown here is derived from an EMBL/GenBank/DDBJ whole genome shotgun (WGS) entry which is preliminary data.</text>
</comment>
<evidence type="ECO:0000256" key="5">
    <source>
        <dbReference type="SAM" id="MobiDB-lite"/>
    </source>
</evidence>
<feature type="region of interest" description="Disordered" evidence="5">
    <location>
        <begin position="238"/>
        <end position="362"/>
    </location>
</feature>
<dbReference type="Proteomes" id="UP000226031">
    <property type="component" value="Unassembled WGS sequence"/>
</dbReference>
<evidence type="ECO:0000256" key="3">
    <source>
        <dbReference type="ARBA" id="ARBA00022490"/>
    </source>
</evidence>
<dbReference type="PROSITE" id="PS50219">
    <property type="entry name" value="CNH"/>
    <property type="match status" value="1"/>
</dbReference>
<evidence type="ECO:0000256" key="2">
    <source>
        <dbReference type="ARBA" id="ARBA00022448"/>
    </source>
</evidence>
<feature type="compositionally biased region" description="Basic and acidic residues" evidence="5">
    <location>
        <begin position="536"/>
        <end position="547"/>
    </location>
</feature>
<dbReference type="STRING" id="73230.A0A2B7ZP14"/>
<proteinExistence type="predicted"/>
<keyword evidence="2" id="KW-0813">Transport</keyword>
<feature type="compositionally biased region" description="Low complexity" evidence="5">
    <location>
        <begin position="1252"/>
        <end position="1262"/>
    </location>
</feature>
<name>A0A2B7ZP14_9EURO</name>
<dbReference type="PANTHER" id="PTHR12894:SF27">
    <property type="entry name" value="TRANSFORMING GROWTH FACTOR-BETA RECEPTOR-ASSOCIATED PROTEIN 1"/>
    <property type="match status" value="1"/>
</dbReference>
<gene>
    <name evidence="7" type="ORF">GX50_01840</name>
</gene>
<feature type="domain" description="CNH" evidence="6">
    <location>
        <begin position="43"/>
        <end position="459"/>
    </location>
</feature>
<dbReference type="EMBL" id="PDND01000023">
    <property type="protein sequence ID" value="PGH35375.1"/>
    <property type="molecule type" value="Genomic_DNA"/>
</dbReference>
<dbReference type="InterPro" id="IPR001180">
    <property type="entry name" value="CNH_dom"/>
</dbReference>
<dbReference type="AlphaFoldDB" id="A0A2B7ZP14"/>
<dbReference type="VEuPathDB" id="FungiDB:EMCG_08560"/>
<dbReference type="GO" id="GO:0016020">
    <property type="term" value="C:membrane"/>
    <property type="evidence" value="ECO:0007669"/>
    <property type="project" value="TreeGrafter"/>
</dbReference>
<feature type="region of interest" description="Disordered" evidence="5">
    <location>
        <begin position="536"/>
        <end position="559"/>
    </location>
</feature>
<reference evidence="7 8" key="1">
    <citation type="submission" date="2017-10" db="EMBL/GenBank/DDBJ databases">
        <title>Comparative genomics in systemic dimorphic fungi from Ajellomycetaceae.</title>
        <authorList>
            <person name="Munoz J.F."/>
            <person name="Mcewen J.G."/>
            <person name="Clay O.K."/>
            <person name="Cuomo C.A."/>
        </authorList>
    </citation>
    <scope>NUCLEOTIDE SEQUENCE [LARGE SCALE GENOMIC DNA]</scope>
    <source>
        <strain evidence="7 8">UAMH4076</strain>
    </source>
</reference>
<evidence type="ECO:0000259" key="6">
    <source>
        <dbReference type="PROSITE" id="PS50219"/>
    </source>
</evidence>
<feature type="region of interest" description="Disordered" evidence="5">
    <location>
        <begin position="1214"/>
        <end position="1262"/>
    </location>
</feature>
<keyword evidence="3" id="KW-0963">Cytoplasm</keyword>
<organism evidence="7 8">
    <name type="scientific">[Emmonsia] crescens</name>
    <dbReference type="NCBI Taxonomy" id="73230"/>
    <lineage>
        <taxon>Eukaryota</taxon>
        <taxon>Fungi</taxon>
        <taxon>Dikarya</taxon>
        <taxon>Ascomycota</taxon>
        <taxon>Pezizomycotina</taxon>
        <taxon>Eurotiomycetes</taxon>
        <taxon>Eurotiomycetidae</taxon>
        <taxon>Onygenales</taxon>
        <taxon>Ajellomycetaceae</taxon>
        <taxon>Emergomyces</taxon>
    </lineage>
</organism>
<sequence length="1262" mass="138725">MSSADDSDSPRKRRRIAPPETGPYVLRQLIDTVPVAGEGSEQDVYITCVEYWNDNLYVGTSAGEILHFVSFPSDSEDSSEPSFILASRLPITPSQINLPADTPPGVQQILILPSTNKACILCNGIVTFYSLPELSPTYGTTKVGNCKWIGGLDLNESNEDGEPFDPVVMIAVSNRIMLVRIGDEPRRVRNIEFPGCLVSARRDTIACVADAYSYSLLEVEHRQKIPLFPISSSEESFESGRVEDIPARTDTPVQGTQSTSLGSIPGHSRSASLNTLGGMGRRQPSPHSNFPERSSSITPEPSAKNRAPGPPGSPEKKSPDTSGPPSETGGPGSDGSSSSSQKPLPPPPPKQPTSRLKPHVVSPTPSEFLLVTGTEPSEPGVGMFVNVDGDVVRGTLEFPKYPEAIVVDDDSIEGNQPRASDDDQNGYVLAVIGADEEEDSRTYIEAQRWNAVPGERRLHKASVEIPSADLPLGPVGIRRTVSPSRVSFSEIVDVMRMVRLNPSSLMSPSIPSTPPENTDPRTRASLEHLQKEKELFDSHETDSDGSKHPSSSRVRSDWEVDRNREEAKFARGLATVKSSIMLWEGNQIWRVLRNPLALQLDNSLQLARQAKETDETEAGVDKEAIINLIHGLRDMEPKTETEYIGLRYVRQKASLLLLVDLLSPSSAARAESTIKATEDALVVGELDPRVVLLLIPLVKGEVLQGPQGIWVYNGLVKVISSVLSPPDEVIEDKPPNLVIDDNILHLLKRYLLGWQKKRGYGSVTDETYVFNSVDAALLHLLLDLDATNIREGKISPRASVRSELNKLVDNWKGNFDRAVQLLESYNRLFVLSRLYQSRKMAKLVLATWRRIVEGEKDEGKELSGPAADIQIRKYLVKIRDVHLVEEYGPWLAARNPKLGIQVFADDSSRVKFNPPQVIALLQKHAPGAVQEYLEHLVFAKKDTQYADDLIAYYLDTVISMLESSPEARASLTESYSAYRALQAPKPSYLSFITHNHPPEPWWQSRLRLLQLLGGGSTTQFSSTQPPTNLSYSISTVLARIEPFKNELVSENIILDGRQGRHREALRLLTHGLSDYDTAIRYCVYGGPTSSTPTTATATAMASDTAAAARQSELFTYLLTEFLQIADPVCRIERTSDLLARFASVYDITDVLRLVPDEWSVDILREYLVRVLRGVVSGAREAKVQRALSAGLYLRVDAGYGEKVEGIGGWVEDETGVRGLKGSGEGEDDDESEDHDDDDDDDDGGVAGGWDGGIIIDGEGILR</sequence>
<accession>A0A2B7ZP14</accession>
<feature type="region of interest" description="Disordered" evidence="5">
    <location>
        <begin position="503"/>
        <end position="522"/>
    </location>
</feature>
<dbReference type="GO" id="GO:0015031">
    <property type="term" value="P:protein transport"/>
    <property type="evidence" value="ECO:0007669"/>
    <property type="project" value="UniProtKB-KW"/>
</dbReference>
<dbReference type="GO" id="GO:0006914">
    <property type="term" value="P:autophagy"/>
    <property type="evidence" value="ECO:0007669"/>
    <property type="project" value="TreeGrafter"/>
</dbReference>
<feature type="compositionally biased region" description="Polar residues" evidence="5">
    <location>
        <begin position="251"/>
        <end position="262"/>
    </location>
</feature>
<feature type="compositionally biased region" description="Basic and acidic residues" evidence="5">
    <location>
        <begin position="238"/>
        <end position="247"/>
    </location>
</feature>
<dbReference type="InterPro" id="IPR032914">
    <property type="entry name" value="Vam6/VPS39/TRAP1"/>
</dbReference>
<feature type="compositionally biased region" description="Low complexity" evidence="5">
    <location>
        <begin position="320"/>
        <end position="342"/>
    </location>
</feature>
<dbReference type="GO" id="GO:0005737">
    <property type="term" value="C:cytoplasm"/>
    <property type="evidence" value="ECO:0007669"/>
    <property type="project" value="UniProtKB-SubCell"/>
</dbReference>
<keyword evidence="4" id="KW-0653">Protein transport</keyword>
<comment type="subcellular location">
    <subcellularLocation>
        <location evidence="1">Cytoplasm</location>
    </subcellularLocation>
</comment>
<evidence type="ECO:0000313" key="7">
    <source>
        <dbReference type="EMBL" id="PGH35375.1"/>
    </source>
</evidence>
<feature type="compositionally biased region" description="Polar residues" evidence="5">
    <location>
        <begin position="285"/>
        <end position="299"/>
    </location>
</feature>
<dbReference type="GO" id="GO:0034058">
    <property type="term" value="P:endosomal vesicle fusion"/>
    <property type="evidence" value="ECO:0007669"/>
    <property type="project" value="TreeGrafter"/>
</dbReference>
<evidence type="ECO:0000256" key="1">
    <source>
        <dbReference type="ARBA" id="ARBA00004496"/>
    </source>
</evidence>
<evidence type="ECO:0000256" key="4">
    <source>
        <dbReference type="ARBA" id="ARBA00022927"/>
    </source>
</evidence>